<dbReference type="Proteomes" id="UP000433876">
    <property type="component" value="Unassembled WGS sequence"/>
</dbReference>
<sequence>MNTPTSQEEGAQVSRHSLGQTQRDTDTSATEPPNPRPTAQASSNSQTSGQLSRAQSLFAELLTIEEFQLPPSARAAIQASYPEFTNLLVRPSSTSVSQQVPLSTGHAQASKAIVPESSRSRQLAPKPSQASSTPSSGQPNPNLRLPPSAPVAIQSSNPQLAAWLVPPPSTSNFQQSALTPNYAPTSSAMLPESLRSHKPGPHQSQTFAASSSRQPSPNHVRMRTTTPPAAPLRPPNRPDLSLEPSAPILPSAPASPTPPTTTTYTPVAAGICGEEEEKDDKEEEAEKHGEEDADEESNNEVLEYVTYTKNNHEERDEEEGDKEESNKEEDSNVDDENVCESLEDDIDEDNDEIDEGHVDESHVDEGHAEKNDHDKNNGHNNNNSTTDNGAHEPYDWRRWHEYMCRYWRGKGEGDYCSGCYYEGCENRHFAHYFHPGVIGGDYDFGDDSAEDEDEDNGDARGDEDDEWGLYKPPAESASGSGFGSGSGDLSDGMLIANLQLRE</sequence>
<feature type="compositionally biased region" description="Polar residues" evidence="1">
    <location>
        <begin position="128"/>
        <end position="141"/>
    </location>
</feature>
<evidence type="ECO:0000313" key="3">
    <source>
        <dbReference type="Proteomes" id="UP000433876"/>
    </source>
</evidence>
<feature type="region of interest" description="Disordered" evidence="1">
    <location>
        <begin position="443"/>
        <end position="490"/>
    </location>
</feature>
<feature type="compositionally biased region" description="Low complexity" evidence="1">
    <location>
        <begin position="260"/>
        <end position="269"/>
    </location>
</feature>
<dbReference type="VEuPathDB" id="FungiDB:SMAC_09449"/>
<feature type="region of interest" description="Disordered" evidence="1">
    <location>
        <begin position="1"/>
        <end position="52"/>
    </location>
</feature>
<organism evidence="2 3">
    <name type="scientific">Sordaria macrospora</name>
    <dbReference type="NCBI Taxonomy" id="5147"/>
    <lineage>
        <taxon>Eukaryota</taxon>
        <taxon>Fungi</taxon>
        <taxon>Dikarya</taxon>
        <taxon>Ascomycota</taxon>
        <taxon>Pezizomycotina</taxon>
        <taxon>Sordariomycetes</taxon>
        <taxon>Sordariomycetidae</taxon>
        <taxon>Sordariales</taxon>
        <taxon>Sordariaceae</taxon>
        <taxon>Sordaria</taxon>
    </lineage>
</organism>
<accession>A0A8S8ZDK1</accession>
<feature type="compositionally biased region" description="Acidic residues" evidence="1">
    <location>
        <begin position="331"/>
        <end position="354"/>
    </location>
</feature>
<feature type="compositionally biased region" description="Acidic residues" evidence="1">
    <location>
        <begin position="273"/>
        <end position="283"/>
    </location>
</feature>
<reference evidence="2 3" key="1">
    <citation type="submission" date="2017-07" db="EMBL/GenBank/DDBJ databases">
        <title>Genome sequence of the Sordaria macrospora wild type strain R19027.</title>
        <authorList>
            <person name="Nowrousian M."/>
            <person name="Teichert I."/>
            <person name="Kueck U."/>
        </authorList>
    </citation>
    <scope>NUCLEOTIDE SEQUENCE [LARGE SCALE GENOMIC DNA]</scope>
    <source>
        <strain evidence="2 3">R19027</strain>
        <tissue evidence="2">Mycelium</tissue>
    </source>
</reference>
<proteinExistence type="predicted"/>
<dbReference type="AlphaFoldDB" id="A0A8S8ZDK1"/>
<gene>
    <name evidence="2" type="ORF">SMACR_09449</name>
</gene>
<evidence type="ECO:0000313" key="2">
    <source>
        <dbReference type="EMBL" id="KAA8624296.1"/>
    </source>
</evidence>
<feature type="region of interest" description="Disordered" evidence="1">
    <location>
        <begin position="91"/>
        <end position="392"/>
    </location>
</feature>
<protein>
    <submittedName>
        <fullName evidence="2">Uncharacterized protein</fullName>
    </submittedName>
</protein>
<evidence type="ECO:0000256" key="1">
    <source>
        <dbReference type="SAM" id="MobiDB-lite"/>
    </source>
</evidence>
<dbReference type="EMBL" id="NMPR01000238">
    <property type="protein sequence ID" value="KAA8624296.1"/>
    <property type="molecule type" value="Genomic_DNA"/>
</dbReference>
<feature type="compositionally biased region" description="Polar residues" evidence="1">
    <location>
        <begin position="202"/>
        <end position="217"/>
    </location>
</feature>
<feature type="compositionally biased region" description="Polar residues" evidence="1">
    <location>
        <begin position="170"/>
        <end position="188"/>
    </location>
</feature>
<feature type="compositionally biased region" description="Basic and acidic residues" evidence="1">
    <location>
        <begin position="355"/>
        <end position="377"/>
    </location>
</feature>
<comment type="caution">
    <text evidence="2">The sequence shown here is derived from an EMBL/GenBank/DDBJ whole genome shotgun (WGS) entry which is preliminary data.</text>
</comment>
<name>A0A8S8ZDK1_SORMA</name>
<feature type="compositionally biased region" description="Low complexity" evidence="1">
    <location>
        <begin position="378"/>
        <end position="388"/>
    </location>
</feature>
<feature type="compositionally biased region" description="Polar residues" evidence="1">
    <location>
        <begin position="91"/>
        <end position="107"/>
    </location>
</feature>
<feature type="compositionally biased region" description="Pro residues" evidence="1">
    <location>
        <begin position="228"/>
        <end position="237"/>
    </location>
</feature>
<feature type="compositionally biased region" description="Acidic residues" evidence="1">
    <location>
        <begin position="443"/>
        <end position="467"/>
    </location>
</feature>